<dbReference type="GO" id="GO:0040029">
    <property type="term" value="P:epigenetic regulation of gene expression"/>
    <property type="evidence" value="ECO:0007669"/>
    <property type="project" value="TreeGrafter"/>
</dbReference>
<dbReference type="PANTHER" id="PTHR10625:SF44">
    <property type="entry name" value="HISTONE DEACETYLASE 19"/>
    <property type="match status" value="1"/>
</dbReference>
<name>A0AAN7LGY3_TRANT</name>
<dbReference type="InterPro" id="IPR023696">
    <property type="entry name" value="Ureohydrolase_dom_sf"/>
</dbReference>
<dbReference type="PANTHER" id="PTHR10625">
    <property type="entry name" value="HISTONE DEACETYLASE HDAC1-RELATED"/>
    <property type="match status" value="1"/>
</dbReference>
<dbReference type="InterPro" id="IPR023801">
    <property type="entry name" value="His_deacetylse_dom"/>
</dbReference>
<sequence>MKQLEHINLGDDCPVFDGLYSLCQTSASGSVCGAVNLNNGSCDVVVNWAGGLHHAKRCGAPGFFYVNDIVLAILELLKHHDRV</sequence>
<evidence type="ECO:0000256" key="2">
    <source>
        <dbReference type="ARBA" id="ARBA00022853"/>
    </source>
</evidence>
<dbReference type="GO" id="GO:0004407">
    <property type="term" value="F:histone deacetylase activity"/>
    <property type="evidence" value="ECO:0007669"/>
    <property type="project" value="InterPro"/>
</dbReference>
<evidence type="ECO:0000313" key="5">
    <source>
        <dbReference type="Proteomes" id="UP001346149"/>
    </source>
</evidence>
<gene>
    <name evidence="4" type="ORF">SAY86_007202</name>
</gene>
<evidence type="ECO:0000259" key="3">
    <source>
        <dbReference type="Pfam" id="PF00850"/>
    </source>
</evidence>
<dbReference type="Gene3D" id="3.40.800.20">
    <property type="entry name" value="Histone deacetylase domain"/>
    <property type="match status" value="1"/>
</dbReference>
<feature type="domain" description="Histone deacetylase" evidence="3">
    <location>
        <begin position="10"/>
        <end position="82"/>
    </location>
</feature>
<organism evidence="4 5">
    <name type="scientific">Trapa natans</name>
    <name type="common">Water chestnut</name>
    <dbReference type="NCBI Taxonomy" id="22666"/>
    <lineage>
        <taxon>Eukaryota</taxon>
        <taxon>Viridiplantae</taxon>
        <taxon>Streptophyta</taxon>
        <taxon>Embryophyta</taxon>
        <taxon>Tracheophyta</taxon>
        <taxon>Spermatophyta</taxon>
        <taxon>Magnoliopsida</taxon>
        <taxon>eudicotyledons</taxon>
        <taxon>Gunneridae</taxon>
        <taxon>Pentapetalae</taxon>
        <taxon>rosids</taxon>
        <taxon>malvids</taxon>
        <taxon>Myrtales</taxon>
        <taxon>Lythraceae</taxon>
        <taxon>Trapa</taxon>
    </lineage>
</organism>
<keyword evidence="5" id="KW-1185">Reference proteome</keyword>
<protein>
    <recommendedName>
        <fullName evidence="3">Histone deacetylase domain-containing protein</fullName>
    </recommendedName>
</protein>
<keyword evidence="2" id="KW-0156">Chromatin regulator</keyword>
<comment type="caution">
    <text evidence="4">The sequence shown here is derived from an EMBL/GenBank/DDBJ whole genome shotgun (WGS) entry which is preliminary data.</text>
</comment>
<reference evidence="4 5" key="1">
    <citation type="journal article" date="2023" name="Hortic Res">
        <title>Pangenome of water caltrop reveals structural variations and asymmetric subgenome divergence after allopolyploidization.</title>
        <authorList>
            <person name="Zhang X."/>
            <person name="Chen Y."/>
            <person name="Wang L."/>
            <person name="Yuan Y."/>
            <person name="Fang M."/>
            <person name="Shi L."/>
            <person name="Lu R."/>
            <person name="Comes H.P."/>
            <person name="Ma Y."/>
            <person name="Chen Y."/>
            <person name="Huang G."/>
            <person name="Zhou Y."/>
            <person name="Zheng Z."/>
            <person name="Qiu Y."/>
        </authorList>
    </citation>
    <scope>NUCLEOTIDE SEQUENCE [LARGE SCALE GENOMIC DNA]</scope>
    <source>
        <strain evidence="4">F231</strain>
    </source>
</reference>
<keyword evidence="1" id="KW-0678">Repressor</keyword>
<dbReference type="Pfam" id="PF00850">
    <property type="entry name" value="Hist_deacetyl"/>
    <property type="match status" value="1"/>
</dbReference>
<dbReference type="EMBL" id="JAXQNO010000015">
    <property type="protein sequence ID" value="KAK4782828.1"/>
    <property type="molecule type" value="Genomic_DNA"/>
</dbReference>
<dbReference type="GO" id="GO:0005634">
    <property type="term" value="C:nucleus"/>
    <property type="evidence" value="ECO:0007669"/>
    <property type="project" value="TreeGrafter"/>
</dbReference>
<evidence type="ECO:0000313" key="4">
    <source>
        <dbReference type="EMBL" id="KAK4782828.1"/>
    </source>
</evidence>
<dbReference type="SUPFAM" id="SSF52768">
    <property type="entry name" value="Arginase/deacetylase"/>
    <property type="match status" value="1"/>
</dbReference>
<dbReference type="Proteomes" id="UP001346149">
    <property type="component" value="Unassembled WGS sequence"/>
</dbReference>
<accession>A0AAN7LGY3</accession>
<proteinExistence type="predicted"/>
<dbReference type="PRINTS" id="PR01271">
    <property type="entry name" value="HISDACETLASE"/>
</dbReference>
<dbReference type="InterPro" id="IPR003084">
    <property type="entry name" value="HDAC_I/II"/>
</dbReference>
<dbReference type="AlphaFoldDB" id="A0AAN7LGY3"/>
<dbReference type="InterPro" id="IPR037138">
    <property type="entry name" value="His_deacetylse_dom_sf"/>
</dbReference>
<evidence type="ECO:0000256" key="1">
    <source>
        <dbReference type="ARBA" id="ARBA00022491"/>
    </source>
</evidence>